<dbReference type="AlphaFoldDB" id="A0A0C2GYL9"/>
<dbReference type="GO" id="GO:0006623">
    <property type="term" value="P:protein targeting to vacuole"/>
    <property type="evidence" value="ECO:0007669"/>
    <property type="project" value="TreeGrafter"/>
</dbReference>
<dbReference type="Proteomes" id="UP000054047">
    <property type="component" value="Unassembled WGS sequence"/>
</dbReference>
<organism evidence="2 3">
    <name type="scientific">Ancylostoma duodenale</name>
    <dbReference type="NCBI Taxonomy" id="51022"/>
    <lineage>
        <taxon>Eukaryota</taxon>
        <taxon>Metazoa</taxon>
        <taxon>Ecdysozoa</taxon>
        <taxon>Nematoda</taxon>
        <taxon>Chromadorea</taxon>
        <taxon>Rhabditida</taxon>
        <taxon>Rhabditina</taxon>
        <taxon>Rhabditomorpha</taxon>
        <taxon>Strongyloidea</taxon>
        <taxon>Ancylostomatidae</taxon>
        <taxon>Ancylostomatinae</taxon>
        <taxon>Ancylostoma</taxon>
    </lineage>
</organism>
<dbReference type="GO" id="GO:0034272">
    <property type="term" value="C:phosphatidylinositol 3-kinase complex, class III, type II"/>
    <property type="evidence" value="ECO:0007669"/>
    <property type="project" value="TreeGrafter"/>
</dbReference>
<dbReference type="OrthoDB" id="242910at2759"/>
<accession>A0A0C2GYL9</accession>
<dbReference type="PANTHER" id="PTHR17583:SF0">
    <property type="entry name" value="PHOSPHOINOSITIDE 3-KINASE REGULATORY SUBUNIT 4"/>
    <property type="match status" value="1"/>
</dbReference>
<dbReference type="EMBL" id="KN728177">
    <property type="protein sequence ID" value="KIH64234.1"/>
    <property type="molecule type" value="Genomic_DNA"/>
</dbReference>
<dbReference type="GO" id="GO:0005770">
    <property type="term" value="C:late endosome"/>
    <property type="evidence" value="ECO:0007669"/>
    <property type="project" value="TreeGrafter"/>
</dbReference>
<keyword evidence="3" id="KW-1185">Reference proteome</keyword>
<dbReference type="PROSITE" id="PS50082">
    <property type="entry name" value="WD_REPEATS_2"/>
    <property type="match status" value="1"/>
</dbReference>
<dbReference type="InterPro" id="IPR011047">
    <property type="entry name" value="Quinoprotein_ADH-like_sf"/>
</dbReference>
<evidence type="ECO:0000313" key="3">
    <source>
        <dbReference type="Proteomes" id="UP000054047"/>
    </source>
</evidence>
<gene>
    <name evidence="2" type="ORF">ANCDUO_05453</name>
</gene>
<dbReference type="GO" id="GO:0071561">
    <property type="term" value="C:nucleus-vacuole junction"/>
    <property type="evidence" value="ECO:0007669"/>
    <property type="project" value="TreeGrafter"/>
</dbReference>
<feature type="repeat" description="WD" evidence="1">
    <location>
        <begin position="233"/>
        <end position="249"/>
    </location>
</feature>
<protein>
    <submittedName>
        <fullName evidence="2">Uncharacterized protein</fullName>
    </submittedName>
</protein>
<reference evidence="2 3" key="1">
    <citation type="submission" date="2013-12" db="EMBL/GenBank/DDBJ databases">
        <title>Draft genome of the parsitic nematode Ancylostoma duodenale.</title>
        <authorList>
            <person name="Mitreva M."/>
        </authorList>
    </citation>
    <scope>NUCLEOTIDE SEQUENCE [LARGE SCALE GENOMIC DNA]</scope>
    <source>
        <strain evidence="2 3">Zhejiang</strain>
    </source>
</reference>
<evidence type="ECO:0000256" key="1">
    <source>
        <dbReference type="PROSITE-ProRule" id="PRU00221"/>
    </source>
</evidence>
<evidence type="ECO:0000313" key="2">
    <source>
        <dbReference type="EMBL" id="KIH64234.1"/>
    </source>
</evidence>
<sequence>MAVGDGHVLWTDVGGSDARIVSKVQLPSFEGPPEQIHVSNNVTYLRSHHGFIYCLDLRVGKTNGSLGYHEVWRREVVKYHGLVFVGYGSRGEVDLFELGTTSPTRALWPSLSDPFTYTQSSASDDDLRNVTTALCVCQETGFVYTGDSEGSLRRWNLNRAPLCEYISGPREMTARSPYRIAYNEMAGSAGQPPTIYELRVPNEQTKLRSYPDLKSQPSTRHRTSISDVLCLQSDLLVSASAEGVIKIWK</sequence>
<dbReference type="GO" id="GO:0016236">
    <property type="term" value="P:macroautophagy"/>
    <property type="evidence" value="ECO:0007669"/>
    <property type="project" value="InterPro"/>
</dbReference>
<dbReference type="GO" id="GO:0034271">
    <property type="term" value="C:phosphatidylinositol 3-kinase complex, class III, type I"/>
    <property type="evidence" value="ECO:0007669"/>
    <property type="project" value="TreeGrafter"/>
</dbReference>
<dbReference type="GO" id="GO:0004674">
    <property type="term" value="F:protein serine/threonine kinase activity"/>
    <property type="evidence" value="ECO:0007669"/>
    <property type="project" value="InterPro"/>
</dbReference>
<dbReference type="InterPro" id="IPR015943">
    <property type="entry name" value="WD40/YVTN_repeat-like_dom_sf"/>
</dbReference>
<dbReference type="PANTHER" id="PTHR17583">
    <property type="entry name" value="PHOSPHOINOSITIDE 3-KINASE REGULATORY SUBUNIT 4"/>
    <property type="match status" value="1"/>
</dbReference>
<dbReference type="InterPro" id="IPR045162">
    <property type="entry name" value="Vps15-like"/>
</dbReference>
<name>A0A0C2GYL9_9BILA</name>
<dbReference type="Gene3D" id="2.130.10.10">
    <property type="entry name" value="YVTN repeat-like/Quinoprotein amine dehydrogenase"/>
    <property type="match status" value="1"/>
</dbReference>
<keyword evidence="1" id="KW-0853">WD repeat</keyword>
<dbReference type="InterPro" id="IPR001680">
    <property type="entry name" value="WD40_rpt"/>
</dbReference>
<proteinExistence type="predicted"/>
<dbReference type="SUPFAM" id="SSF50998">
    <property type="entry name" value="Quinoprotein alcohol dehydrogenase-like"/>
    <property type="match status" value="1"/>
</dbReference>
<dbReference type="GO" id="GO:0045324">
    <property type="term" value="P:late endosome to vacuole transport"/>
    <property type="evidence" value="ECO:0007669"/>
    <property type="project" value="InterPro"/>
</dbReference>
<dbReference type="PROSITE" id="PS50294">
    <property type="entry name" value="WD_REPEATS_REGION"/>
    <property type="match status" value="1"/>
</dbReference>